<accession>A0A183A464</accession>
<dbReference type="WBParaSite" id="ECPE_0000174901-mRNA-1">
    <property type="protein sequence ID" value="ECPE_0000174901-mRNA-1"/>
    <property type="gene ID" value="ECPE_0000174901"/>
</dbReference>
<proteinExistence type="predicted"/>
<name>A0A183A464_9TREM</name>
<sequence>LINQSLPDMDDITLDGPEVNGVSPTDSTVMISSEPERGQIKDRSKALKKIVSFCALVPSLKPSVVYEHESIETVEDRASQSPLSDRYFDEFGFRIDDLDALSSKYSMSYVRKIAKSSCCVLVEYLGIQLGH</sequence>
<organism evidence="1">
    <name type="scientific">Echinostoma caproni</name>
    <dbReference type="NCBI Taxonomy" id="27848"/>
    <lineage>
        <taxon>Eukaryota</taxon>
        <taxon>Metazoa</taxon>
        <taxon>Spiralia</taxon>
        <taxon>Lophotrochozoa</taxon>
        <taxon>Platyhelminthes</taxon>
        <taxon>Trematoda</taxon>
        <taxon>Digenea</taxon>
        <taxon>Plagiorchiida</taxon>
        <taxon>Echinostomata</taxon>
        <taxon>Echinostomatoidea</taxon>
        <taxon>Echinostomatidae</taxon>
        <taxon>Echinostoma</taxon>
    </lineage>
</organism>
<protein>
    <submittedName>
        <fullName evidence="1">Protein kinase domain-containing protein</fullName>
    </submittedName>
</protein>
<reference evidence="1" key="1">
    <citation type="submission" date="2016-06" db="UniProtKB">
        <authorList>
            <consortium name="WormBaseParasite"/>
        </authorList>
    </citation>
    <scope>IDENTIFICATION</scope>
</reference>
<dbReference type="AlphaFoldDB" id="A0A183A464"/>
<evidence type="ECO:0000313" key="1">
    <source>
        <dbReference type="WBParaSite" id="ECPE_0000174901-mRNA-1"/>
    </source>
</evidence>